<keyword evidence="5" id="KW-1185">Reference proteome</keyword>
<feature type="domain" description="Filamentous haemagglutinin FhaB/tRNA nuclease CdiA-like TPS" evidence="3">
    <location>
        <begin position="56"/>
        <end position="162"/>
    </location>
</feature>
<dbReference type="InterPro" id="IPR011050">
    <property type="entry name" value="Pectin_lyase_fold/virulence"/>
</dbReference>
<dbReference type="InterPro" id="IPR012334">
    <property type="entry name" value="Pectin_lyas_fold"/>
</dbReference>
<sequence length="1659" mass="169071">MRIWGDRFIRLGFTGVLTVAGLVVWNWYSSAIAQSRPEADETLGTESSQVRDFNDAIDLIEGGATRDRNLFHSFREFNIGAGRRAYFIHQLGIDNIFSRVTGGNPSQIDGVLGTRLLENGAFVNSDANLFLINPNGIIFGAGARLDIGGSFAATTANGIQFGDRGFFSATNPEAPSQLLTVDPSAFFFNQLQTGSIVNQATILPGQTTGGLQVPQGESLLLVGGEVRLESGRMDAPGGRIGLASVATTGTVNLGEDFSLSIANNTARADMLFGTGAIVDVTAAGGGDIAIYARDVRLLGSSALLAGISAASDSETNIAGDILIDATGLVRLAEPISTSSPNRIANLVNLDGIGTGGDVVIRANSLELVGNSQIGALTGGRGDAGRVTVRVEDSVSLSGINSGLVSGVNQFAVGDGALIDIQARSLSLSDSAQIITSTIGQGNAGEIQIIVDDDISLSGGSLIRSDSVGQGNAGMIRLTAGDTITLTGVGTNGVASQIQSNIFPSLPSSSAASPRMGGDIRLRARNLIATAGGNISASTFSRGNAGNLTFEVDERLAFSGISTNGIVSGAFSNVENGGVGDSEGINIRAGSLSLSDGASIQTVVRQEQPGVAAGRGTAGDVVLRVDGDVRIDGNERSGPGFSFLSSIDSSLGGGASGSGGSIDIAAGSLLLLNGGSLNAATFGNGDAGSVRVDANTIRLEGLSTGGRSSAIFSSVEPGAVGDGGMIDITADTLTMRDGAELQTIVRQAGSIPGRTGEFPAGQGNAGDILLRVSGSTILDGTVNNRATQIISSLGTGTVGEGGSILITTGDLRLLNGADLSAGTSGRGNAGDVIIRANNIRLEGAVADPSAIFSTVEAGAEGDGGTIDIIANRLTMRNGTGILTTVRPASGSPAAGRGNAGDILIDVSGDIVLDGVTGFIPTQINSTLSTGARGRAGEIRIETGSLALTNGARLITSTSGSGNAGRITIDADSNINLSGFSETGFFSGIFSTIENGGVGNSDGIEITAGSLRLNRAATIQSLVRQTQGEFTAGEGRAGNITIRVDGDVRIDGTEQIVQGNPFIAQINSSLGAGASGRGGNIFLDAGSLSLLNGASITASTFGTGNAGRITIDVDDIVSLTGENIVNLNGNNFLQQSNIATLVASGAEGNAGRIRITARLLNLDDFSFISSSTGGRGNAGNISIRVDDTIQLEESSNIASGVGAGGRGRGGDITLRGRSLTLRDGSQVGAFLFREQFGTAGGRGRGGTITINATDFVEIAGVGRRQLPIVYFPRTDVTVLTRGFSSGLFTNSERGASGQAGDITVNTRDFRISGGGIVVASTFNDGDGGDIVINADRFTARNGGQIVTNTRSSGTAGSITLNVSDRVTITGSDPTLNRRRTQIREILSQPGQSDRASDILLGLGNRSGLFVNADENATGNAGEILIDTNNLTMRDSAIISAVATGRDAGNIDITANTVELRNNSDIRTNVTGEGDGGNITIDGNYVVALGDSDILAYSGGGSGGNITLPAFFGEGYVEPDRDPDASLSLNELNALDGNDRVDVNASGRVRSGTITTPDTSAIQNSLAELPNTAIDTDALLANSCVVRDQDQVGTFIITGPGGLPERPGDQAPSAYPTAPVRSIPDEPDEHHDHSWQPGDPIVEPQGAYQLADGRMVLSRECQ</sequence>
<keyword evidence="2" id="KW-0472">Membrane</keyword>
<feature type="region of interest" description="Disordered" evidence="1">
    <location>
        <begin position="1596"/>
        <end position="1642"/>
    </location>
</feature>
<dbReference type="InterPro" id="IPR008638">
    <property type="entry name" value="FhaB/CdiA-like_TPS"/>
</dbReference>
<dbReference type="RefSeq" id="WP_268609145.1">
    <property type="nucleotide sequence ID" value="NZ_CP113797.1"/>
</dbReference>
<protein>
    <submittedName>
        <fullName evidence="4">Filamentous hemagglutinin N-terminal domain-containing protein</fullName>
    </submittedName>
</protein>
<feature type="transmembrane region" description="Helical" evidence="2">
    <location>
        <begin position="7"/>
        <end position="28"/>
    </location>
</feature>
<dbReference type="SMART" id="SM00912">
    <property type="entry name" value="Haemagg_act"/>
    <property type="match status" value="1"/>
</dbReference>
<accession>A0A9E8ZA36</accession>
<dbReference type="EMBL" id="CP113797">
    <property type="protein sequence ID" value="WAL59349.1"/>
    <property type="molecule type" value="Genomic_DNA"/>
</dbReference>
<keyword evidence="2" id="KW-1133">Transmembrane helix</keyword>
<name>A0A9E8ZA36_9CYAN</name>
<evidence type="ECO:0000256" key="1">
    <source>
        <dbReference type="SAM" id="MobiDB-lite"/>
    </source>
</evidence>
<dbReference type="Gene3D" id="2.160.20.10">
    <property type="entry name" value="Single-stranded right-handed beta-helix, Pectin lyase-like"/>
    <property type="match status" value="5"/>
</dbReference>
<dbReference type="KEGG" id="tsin:OXH18_19565"/>
<dbReference type="NCBIfam" id="TIGR01901">
    <property type="entry name" value="adhes_NPXG"/>
    <property type="match status" value="1"/>
</dbReference>
<keyword evidence="2" id="KW-0812">Transmembrane</keyword>
<dbReference type="SUPFAM" id="SSF51126">
    <property type="entry name" value="Pectin lyase-like"/>
    <property type="match status" value="8"/>
</dbReference>
<evidence type="ECO:0000259" key="3">
    <source>
        <dbReference type="SMART" id="SM00912"/>
    </source>
</evidence>
<dbReference type="Proteomes" id="UP001163152">
    <property type="component" value="Chromosome"/>
</dbReference>
<evidence type="ECO:0000313" key="4">
    <source>
        <dbReference type="EMBL" id="WAL59349.1"/>
    </source>
</evidence>
<gene>
    <name evidence="4" type="ORF">OXH18_19565</name>
</gene>
<proteinExistence type="predicted"/>
<reference evidence="4" key="1">
    <citation type="submission" date="2022-12" db="EMBL/GenBank/DDBJ databases">
        <title>Polyphasic identification of a Novel Hot-Spring Cyanobacterium Ocullathermofonsia sinensis gen nov. sp. nov. and Genomic Insights on its Adaptations to the Thermal Habitat.</title>
        <authorList>
            <person name="Daroch M."/>
            <person name="Tang J."/>
            <person name="Jiang Y."/>
        </authorList>
    </citation>
    <scope>NUCLEOTIDE SEQUENCE</scope>
    <source>
        <strain evidence="4">PKUAC-SCTA174</strain>
    </source>
</reference>
<evidence type="ECO:0000313" key="5">
    <source>
        <dbReference type="Proteomes" id="UP001163152"/>
    </source>
</evidence>
<dbReference type="Pfam" id="PF05860">
    <property type="entry name" value="TPS"/>
    <property type="match status" value="1"/>
</dbReference>
<evidence type="ECO:0000256" key="2">
    <source>
        <dbReference type="SAM" id="Phobius"/>
    </source>
</evidence>
<organism evidence="4 5">
    <name type="scientific">Thermocoleostomius sinensis A174</name>
    <dbReference type="NCBI Taxonomy" id="2016057"/>
    <lineage>
        <taxon>Bacteria</taxon>
        <taxon>Bacillati</taxon>
        <taxon>Cyanobacteriota</taxon>
        <taxon>Cyanophyceae</taxon>
        <taxon>Oculatellales</taxon>
        <taxon>Oculatellaceae</taxon>
        <taxon>Thermocoleostomius</taxon>
    </lineage>
</organism>